<name>A0ABW5YK80_9FLAO</name>
<accession>A0ABW5YK80</accession>
<dbReference type="RefSeq" id="WP_379811072.1">
    <property type="nucleotide sequence ID" value="NZ_JBHUPC010000012.1"/>
</dbReference>
<keyword evidence="1" id="KW-0812">Transmembrane</keyword>
<keyword evidence="1" id="KW-1133">Transmembrane helix</keyword>
<evidence type="ECO:0000256" key="1">
    <source>
        <dbReference type="SAM" id="Phobius"/>
    </source>
</evidence>
<dbReference type="EMBL" id="JBHUPC010000012">
    <property type="protein sequence ID" value="MFD2891486.1"/>
    <property type="molecule type" value="Genomic_DNA"/>
</dbReference>
<reference evidence="3" key="1">
    <citation type="journal article" date="2019" name="Int. J. Syst. Evol. Microbiol.">
        <title>The Global Catalogue of Microorganisms (GCM) 10K type strain sequencing project: providing services to taxonomists for standard genome sequencing and annotation.</title>
        <authorList>
            <consortium name="The Broad Institute Genomics Platform"/>
            <consortium name="The Broad Institute Genome Sequencing Center for Infectious Disease"/>
            <person name="Wu L."/>
            <person name="Ma J."/>
        </authorList>
    </citation>
    <scope>NUCLEOTIDE SEQUENCE [LARGE SCALE GENOMIC DNA]</scope>
    <source>
        <strain evidence="3">KCTC 22671</strain>
    </source>
</reference>
<protein>
    <submittedName>
        <fullName evidence="2">Uncharacterized protein</fullName>
    </submittedName>
</protein>
<proteinExistence type="predicted"/>
<comment type="caution">
    <text evidence="2">The sequence shown here is derived from an EMBL/GenBank/DDBJ whole genome shotgun (WGS) entry which is preliminary data.</text>
</comment>
<keyword evidence="1" id="KW-0472">Membrane</keyword>
<feature type="transmembrane region" description="Helical" evidence="1">
    <location>
        <begin position="34"/>
        <end position="51"/>
    </location>
</feature>
<keyword evidence="3" id="KW-1185">Reference proteome</keyword>
<evidence type="ECO:0000313" key="3">
    <source>
        <dbReference type="Proteomes" id="UP001597534"/>
    </source>
</evidence>
<evidence type="ECO:0000313" key="2">
    <source>
        <dbReference type="EMBL" id="MFD2891486.1"/>
    </source>
</evidence>
<feature type="transmembrane region" description="Helical" evidence="1">
    <location>
        <begin position="9"/>
        <end position="28"/>
    </location>
</feature>
<sequence length="79" mass="9066">MLQNKKIKAFLYNLLSFIVIYVPAMFAIQQFTPLQGFMVSITAFAISIVLGPKFQFVETRDGGKIFMKWVFVKGIKEVK</sequence>
<dbReference type="Proteomes" id="UP001597534">
    <property type="component" value="Unassembled WGS sequence"/>
</dbReference>
<gene>
    <name evidence="2" type="ORF">ACFS5J_05590</name>
</gene>
<organism evidence="2 3">
    <name type="scientific">Flavobacterium chuncheonense</name>
    <dbReference type="NCBI Taxonomy" id="2026653"/>
    <lineage>
        <taxon>Bacteria</taxon>
        <taxon>Pseudomonadati</taxon>
        <taxon>Bacteroidota</taxon>
        <taxon>Flavobacteriia</taxon>
        <taxon>Flavobacteriales</taxon>
        <taxon>Flavobacteriaceae</taxon>
        <taxon>Flavobacterium</taxon>
    </lineage>
</organism>